<name>A0A8H8RLH7_9HELO</name>
<feature type="transmembrane region" description="Helical" evidence="6">
    <location>
        <begin position="255"/>
        <end position="273"/>
    </location>
</feature>
<feature type="transmembrane region" description="Helical" evidence="6">
    <location>
        <begin position="91"/>
        <end position="113"/>
    </location>
</feature>
<feature type="domain" description="Phosphatidic acid phosphatase type 2/haloperoxidase" evidence="7">
    <location>
        <begin position="123"/>
        <end position="273"/>
    </location>
</feature>
<evidence type="ECO:0000256" key="4">
    <source>
        <dbReference type="ARBA" id="ARBA00022989"/>
    </source>
</evidence>
<dbReference type="Gene3D" id="1.20.144.10">
    <property type="entry name" value="Phosphatidic acid phosphatase type 2/haloperoxidase"/>
    <property type="match status" value="1"/>
</dbReference>
<dbReference type="GO" id="GO:0046839">
    <property type="term" value="P:phospholipid dephosphorylation"/>
    <property type="evidence" value="ECO:0007669"/>
    <property type="project" value="TreeGrafter"/>
</dbReference>
<dbReference type="SUPFAM" id="SSF48317">
    <property type="entry name" value="Acid phosphatase/Vanadium-dependent haloperoxidase"/>
    <property type="match status" value="1"/>
</dbReference>
<dbReference type="OrthoDB" id="10030083at2759"/>
<feature type="transmembrane region" description="Helical" evidence="6">
    <location>
        <begin position="198"/>
        <end position="215"/>
    </location>
</feature>
<accession>A0A8H8RLH7</accession>
<evidence type="ECO:0000256" key="5">
    <source>
        <dbReference type="ARBA" id="ARBA00023136"/>
    </source>
</evidence>
<evidence type="ECO:0000256" key="6">
    <source>
        <dbReference type="SAM" id="Phobius"/>
    </source>
</evidence>
<dbReference type="PANTHER" id="PTHR10165">
    <property type="entry name" value="LIPID PHOSPHATE PHOSPHATASE"/>
    <property type="match status" value="1"/>
</dbReference>
<reference evidence="8 9" key="1">
    <citation type="submission" date="2018-05" db="EMBL/GenBank/DDBJ databases">
        <title>Genome sequencing and assembly of the regulated plant pathogen Lachnellula willkommii and related sister species for the development of diagnostic species identification markers.</title>
        <authorList>
            <person name="Giroux E."/>
            <person name="Bilodeau G."/>
        </authorList>
    </citation>
    <scope>NUCLEOTIDE SEQUENCE [LARGE SCALE GENOMIC DNA]</scope>
    <source>
        <strain evidence="8 9">CBS 197.66</strain>
    </source>
</reference>
<dbReference type="PANTHER" id="PTHR10165:SF84">
    <property type="entry name" value="PHOSPHATIDIC ACID PHOSPHATASE BETA"/>
    <property type="match status" value="1"/>
</dbReference>
<dbReference type="Pfam" id="PF01569">
    <property type="entry name" value="PAP2"/>
    <property type="match status" value="1"/>
</dbReference>
<keyword evidence="4 6" id="KW-1133">Transmembrane helix</keyword>
<dbReference type="Proteomes" id="UP000462212">
    <property type="component" value="Unassembled WGS sequence"/>
</dbReference>
<evidence type="ECO:0000313" key="9">
    <source>
        <dbReference type="Proteomes" id="UP000462212"/>
    </source>
</evidence>
<comment type="similarity">
    <text evidence="2">Belongs to the PA-phosphatase related phosphoesterase family.</text>
</comment>
<proteinExistence type="inferred from homology"/>
<keyword evidence="5 6" id="KW-0472">Membrane</keyword>
<keyword evidence="9" id="KW-1185">Reference proteome</keyword>
<feature type="transmembrane region" description="Helical" evidence="6">
    <location>
        <begin position="125"/>
        <end position="146"/>
    </location>
</feature>
<dbReference type="EMBL" id="QGMJ01000427">
    <property type="protein sequence ID" value="TVY36453.1"/>
    <property type="molecule type" value="Genomic_DNA"/>
</dbReference>
<evidence type="ECO:0000256" key="2">
    <source>
        <dbReference type="ARBA" id="ARBA00008816"/>
    </source>
</evidence>
<dbReference type="GO" id="GO:0006644">
    <property type="term" value="P:phospholipid metabolic process"/>
    <property type="evidence" value="ECO:0007669"/>
    <property type="project" value="InterPro"/>
</dbReference>
<evidence type="ECO:0000256" key="3">
    <source>
        <dbReference type="ARBA" id="ARBA00022692"/>
    </source>
</evidence>
<sequence length="349" mass="38948">MSESTGLRTACEPLHRILQEPVDPLNFSHYLQIIWADYTSISILALLTVGIWIAPMYYVECRVIPLWPSGSSIHDLRPPILLDYPRIPEPLPSWSCGFVIICVPLLVVSAFQIQTRRLWDLHTGVIGLLKAVLTTTFVVTILKQFIGGFRPHFIDVCKPDMSRAFKEIGKELYWLNATACTGAPYDVKKSMQSFPSGHTANSFAAATFISLFLNAQLKVIADQASTTWALTATIAPLIGASLISGSVYISHQHHANDIVFGIIIGLSLGILSFRSRYTTVLDFRYNHIPLPPHATYTTTFFTQALSWKAEDNVAEGSPAQSVDMAGWSRCEETNQRTSWLRSTNRFKVK</sequence>
<dbReference type="InterPro" id="IPR043216">
    <property type="entry name" value="PAP-like"/>
</dbReference>
<keyword evidence="3 6" id="KW-0812">Transmembrane</keyword>
<dbReference type="GO" id="GO:0008195">
    <property type="term" value="F:phosphatidate phosphatase activity"/>
    <property type="evidence" value="ECO:0007669"/>
    <property type="project" value="TreeGrafter"/>
</dbReference>
<organism evidence="8 9">
    <name type="scientific">Lachnellula subtilissima</name>
    <dbReference type="NCBI Taxonomy" id="602034"/>
    <lineage>
        <taxon>Eukaryota</taxon>
        <taxon>Fungi</taxon>
        <taxon>Dikarya</taxon>
        <taxon>Ascomycota</taxon>
        <taxon>Pezizomycotina</taxon>
        <taxon>Leotiomycetes</taxon>
        <taxon>Helotiales</taxon>
        <taxon>Lachnaceae</taxon>
        <taxon>Lachnellula</taxon>
    </lineage>
</organism>
<dbReference type="CDD" id="cd03390">
    <property type="entry name" value="PAP2_containing_1_like"/>
    <property type="match status" value="1"/>
</dbReference>
<dbReference type="SMART" id="SM00014">
    <property type="entry name" value="acidPPc"/>
    <property type="match status" value="1"/>
</dbReference>
<dbReference type="InterPro" id="IPR000326">
    <property type="entry name" value="PAP2/HPO"/>
</dbReference>
<dbReference type="AlphaFoldDB" id="A0A8H8RLH7"/>
<evidence type="ECO:0000259" key="7">
    <source>
        <dbReference type="SMART" id="SM00014"/>
    </source>
</evidence>
<gene>
    <name evidence="8" type="primary">LPP1</name>
    <name evidence="8" type="ORF">LSUB1_G004264</name>
</gene>
<feature type="transmembrane region" description="Helical" evidence="6">
    <location>
        <begin position="227"/>
        <end position="249"/>
    </location>
</feature>
<comment type="subcellular location">
    <subcellularLocation>
        <location evidence="1">Membrane</location>
        <topology evidence="1">Multi-pass membrane protein</topology>
    </subcellularLocation>
</comment>
<protein>
    <submittedName>
        <fullName evidence="8">Lipid phosphate phosphatase</fullName>
    </submittedName>
</protein>
<dbReference type="InterPro" id="IPR036938">
    <property type="entry name" value="PAP2/HPO_sf"/>
</dbReference>
<feature type="transmembrane region" description="Helical" evidence="6">
    <location>
        <begin position="38"/>
        <end position="59"/>
    </location>
</feature>
<evidence type="ECO:0000313" key="8">
    <source>
        <dbReference type="EMBL" id="TVY36453.1"/>
    </source>
</evidence>
<dbReference type="GO" id="GO:0016020">
    <property type="term" value="C:membrane"/>
    <property type="evidence" value="ECO:0007669"/>
    <property type="project" value="UniProtKB-SubCell"/>
</dbReference>
<comment type="caution">
    <text evidence="8">The sequence shown here is derived from an EMBL/GenBank/DDBJ whole genome shotgun (WGS) entry which is preliminary data.</text>
</comment>
<evidence type="ECO:0000256" key="1">
    <source>
        <dbReference type="ARBA" id="ARBA00004141"/>
    </source>
</evidence>